<keyword evidence="2" id="KW-0378">Hydrolase</keyword>
<reference evidence="4 5" key="1">
    <citation type="submission" date="2020-04" db="EMBL/GenBank/DDBJ databases">
        <title>Perkinsus olseni comparative genomics.</title>
        <authorList>
            <person name="Bogema D.R."/>
        </authorList>
    </citation>
    <scope>NUCLEOTIDE SEQUENCE [LARGE SCALE GENOMIC DNA]</scope>
    <source>
        <strain evidence="4">ATCC PRA-179</strain>
    </source>
</reference>
<dbReference type="PANTHER" id="PTHR43213:SF5">
    <property type="entry name" value="BIFUNCTIONAL DTTP_UTP PYROPHOSPHATASE_METHYLTRANSFERASE PROTEIN-RELATED"/>
    <property type="match status" value="1"/>
</dbReference>
<evidence type="ECO:0000256" key="2">
    <source>
        <dbReference type="ARBA" id="ARBA00022801"/>
    </source>
</evidence>
<dbReference type="EMBL" id="JABAHT010000399">
    <property type="protein sequence ID" value="KAF4656586.1"/>
    <property type="molecule type" value="Genomic_DNA"/>
</dbReference>
<dbReference type="InterPro" id="IPR003697">
    <property type="entry name" value="Maf-like"/>
</dbReference>
<feature type="coiled-coil region" evidence="3">
    <location>
        <begin position="431"/>
        <end position="465"/>
    </location>
</feature>
<dbReference type="InterPro" id="IPR036195">
    <property type="entry name" value="AbfB_ABD_sf"/>
</dbReference>
<evidence type="ECO:0000313" key="4">
    <source>
        <dbReference type="EMBL" id="KAF4656586.1"/>
    </source>
</evidence>
<dbReference type="GO" id="GO:0047429">
    <property type="term" value="F:nucleoside triphosphate diphosphatase activity"/>
    <property type="evidence" value="ECO:0007669"/>
    <property type="project" value="InterPro"/>
</dbReference>
<dbReference type="NCBIfam" id="TIGR00172">
    <property type="entry name" value="maf"/>
    <property type="match status" value="1"/>
</dbReference>
<keyword evidence="3" id="KW-0175">Coiled coil</keyword>
<dbReference type="SUPFAM" id="SSF52972">
    <property type="entry name" value="ITPase-like"/>
    <property type="match status" value="1"/>
</dbReference>
<dbReference type="AlphaFoldDB" id="A0A7J6LBN9"/>
<proteinExistence type="inferred from homology"/>
<dbReference type="Gene3D" id="2.80.10.50">
    <property type="match status" value="1"/>
</dbReference>
<dbReference type="Gene3D" id="3.90.950.10">
    <property type="match status" value="1"/>
</dbReference>
<dbReference type="GO" id="GO:0046373">
    <property type="term" value="P:L-arabinose metabolic process"/>
    <property type="evidence" value="ECO:0007669"/>
    <property type="project" value="InterPro"/>
</dbReference>
<accession>A0A7J6LBN9</accession>
<evidence type="ECO:0000256" key="1">
    <source>
        <dbReference type="ARBA" id="ARBA00001968"/>
    </source>
</evidence>
<dbReference type="InterPro" id="IPR029001">
    <property type="entry name" value="ITPase-like_fam"/>
</dbReference>
<dbReference type="HAMAP" id="MF_00528">
    <property type="entry name" value="Maf"/>
    <property type="match status" value="1"/>
</dbReference>
<dbReference type="Pfam" id="PF02545">
    <property type="entry name" value="Maf"/>
    <property type="match status" value="1"/>
</dbReference>
<name>A0A7J6LBN9_PEROL</name>
<evidence type="ECO:0008006" key="6">
    <source>
        <dbReference type="Google" id="ProtNLM"/>
    </source>
</evidence>
<dbReference type="OrthoDB" id="439251at2759"/>
<evidence type="ECO:0000256" key="3">
    <source>
        <dbReference type="SAM" id="Coils"/>
    </source>
</evidence>
<dbReference type="SUPFAM" id="SSF110221">
    <property type="entry name" value="AbfB domain"/>
    <property type="match status" value="1"/>
</dbReference>
<dbReference type="GO" id="GO:0046556">
    <property type="term" value="F:alpha-L-arabinofuranosidase activity"/>
    <property type="evidence" value="ECO:0007669"/>
    <property type="project" value="InterPro"/>
</dbReference>
<dbReference type="Proteomes" id="UP000570595">
    <property type="component" value="Unassembled WGS sequence"/>
</dbReference>
<evidence type="ECO:0000313" key="5">
    <source>
        <dbReference type="Proteomes" id="UP000570595"/>
    </source>
</evidence>
<comment type="caution">
    <text evidence="4">The sequence shown here is derived from an EMBL/GenBank/DDBJ whole genome shotgun (WGS) entry which is preliminary data.</text>
</comment>
<dbReference type="PANTHER" id="PTHR43213">
    <property type="entry name" value="BIFUNCTIONAL DTTP/UTP PYROPHOSPHATASE/METHYLTRANSFERASE PROTEIN-RELATED"/>
    <property type="match status" value="1"/>
</dbReference>
<dbReference type="CDD" id="cd00555">
    <property type="entry name" value="Maf"/>
    <property type="match status" value="1"/>
</dbReference>
<comment type="cofactor">
    <cofactor evidence="1">
        <name>a divalent metal cation</name>
        <dbReference type="ChEBI" id="CHEBI:60240"/>
    </cofactor>
</comment>
<gene>
    <name evidence="4" type="ORF">FOZ61_006788</name>
</gene>
<protein>
    <recommendedName>
        <fullName evidence="6">Maf-like protein</fullName>
    </recommendedName>
</protein>
<organism evidence="4 5">
    <name type="scientific">Perkinsus olseni</name>
    <name type="common">Perkinsus atlanticus</name>
    <dbReference type="NCBI Taxonomy" id="32597"/>
    <lineage>
        <taxon>Eukaryota</taxon>
        <taxon>Sar</taxon>
        <taxon>Alveolata</taxon>
        <taxon>Perkinsozoa</taxon>
        <taxon>Perkinsea</taxon>
        <taxon>Perkinsida</taxon>
        <taxon>Perkinsidae</taxon>
        <taxon>Perkinsus</taxon>
    </lineage>
</organism>
<sequence length="471" mass="51484">MAALSLLRLVDTLNANRFVLASKSPRRLELLKTVTGGRLDVEVVGSTFPEDLDKSALSPAEYVLQTATEKGKEVISRLEPPPSGRFTMVLSADTVVVLDGKILEKPDDHAHAMAMLRALRGKTHEVSTGVCVVCKWADGRSMKRHFTTTTRVTFAANITDEDLQAYVDTEEPMGKAGSYGIQGIGGLLACKVDGCYSNVPVVARFPLAAPGRLNLPSAARRTNGVARGWRLASLVKLERTSACVMARTLLNAPTRSGRATRVLWLLSKSASRSSWRVNDRGDIVLRKRGTQWNLYIHELDASSSSLAVATPARVPNGTTCLVMLERVDQPGSFVACEPSEGSVWVTTDEGQLASAASKFLLRERVWSSECQDTYVISPVGHPELFLRHSNWKVRCDPAGAGAEFNGDATFRCILAPVREEPNEIEVLTKKLARLVSRRNSCKQKLVALKKQFEDAKVLVQSLKKDIAATEK</sequence>